<dbReference type="SUPFAM" id="SSF52833">
    <property type="entry name" value="Thioredoxin-like"/>
    <property type="match status" value="1"/>
</dbReference>
<gene>
    <name evidence="15" type="ORF">JQS30_14435</name>
</gene>
<dbReference type="GO" id="GO:0045454">
    <property type="term" value="P:cell redox homeostasis"/>
    <property type="evidence" value="ECO:0007669"/>
    <property type="project" value="TreeGrafter"/>
</dbReference>
<evidence type="ECO:0000256" key="2">
    <source>
        <dbReference type="ARBA" id="ARBA00011245"/>
    </source>
</evidence>
<evidence type="ECO:0000256" key="1">
    <source>
        <dbReference type="ARBA" id="ARBA00003330"/>
    </source>
</evidence>
<dbReference type="InterPro" id="IPR036249">
    <property type="entry name" value="Thioredoxin-like_sf"/>
</dbReference>
<evidence type="ECO:0000256" key="9">
    <source>
        <dbReference type="ARBA" id="ARBA00032824"/>
    </source>
</evidence>
<dbReference type="Proteomes" id="UP000662939">
    <property type="component" value="Chromosome"/>
</dbReference>
<feature type="domain" description="Thioredoxin" evidence="14">
    <location>
        <begin position="1"/>
        <end position="151"/>
    </location>
</feature>
<evidence type="ECO:0000256" key="3">
    <source>
        <dbReference type="ARBA" id="ARBA00013017"/>
    </source>
</evidence>
<dbReference type="GO" id="GO:0008379">
    <property type="term" value="F:thioredoxin peroxidase activity"/>
    <property type="evidence" value="ECO:0007669"/>
    <property type="project" value="TreeGrafter"/>
</dbReference>
<proteinExistence type="inferred from homology"/>
<keyword evidence="5" id="KW-0049">Antioxidant</keyword>
<dbReference type="InterPro" id="IPR013766">
    <property type="entry name" value="Thioredoxin_domain"/>
</dbReference>
<comment type="subunit">
    <text evidence="2">Monomer.</text>
</comment>
<comment type="similarity">
    <text evidence="10">Belongs to the peroxiredoxin family. BCP/PrxQ subfamily.</text>
</comment>
<keyword evidence="4" id="KW-0575">Peroxidase</keyword>
<evidence type="ECO:0000256" key="5">
    <source>
        <dbReference type="ARBA" id="ARBA00022862"/>
    </source>
</evidence>
<protein>
    <recommendedName>
        <fullName evidence="3">thioredoxin-dependent peroxiredoxin</fullName>
        <ecNumber evidence="3">1.11.1.24</ecNumber>
    </recommendedName>
    <alternativeName>
        <fullName evidence="11">Bacterioferritin comigratory protein</fullName>
    </alternativeName>
    <alternativeName>
        <fullName evidence="9">Thioredoxin peroxidase</fullName>
    </alternativeName>
</protein>
<dbReference type="InterPro" id="IPR000866">
    <property type="entry name" value="AhpC/TSA"/>
</dbReference>
<evidence type="ECO:0000256" key="6">
    <source>
        <dbReference type="ARBA" id="ARBA00023002"/>
    </source>
</evidence>
<dbReference type="FunFam" id="3.40.30.10:FF:000267">
    <property type="entry name" value="Peroxidoxin bcpB"/>
    <property type="match status" value="1"/>
</dbReference>
<feature type="active site" description="Cysteine sulfenic acid (-SOH) intermediate; for peroxidase activity" evidence="13">
    <location>
        <position position="44"/>
    </location>
</feature>
<dbReference type="EMBL" id="CP070496">
    <property type="protein sequence ID" value="QSB04943.1"/>
    <property type="molecule type" value="Genomic_DNA"/>
</dbReference>
<organism evidence="15 16">
    <name type="scientific">Natronoglycomyces albus</name>
    <dbReference type="NCBI Taxonomy" id="2811108"/>
    <lineage>
        <taxon>Bacteria</taxon>
        <taxon>Bacillati</taxon>
        <taxon>Actinomycetota</taxon>
        <taxon>Actinomycetes</taxon>
        <taxon>Glycomycetales</taxon>
        <taxon>Glycomycetaceae</taxon>
        <taxon>Natronoglycomyces</taxon>
    </lineage>
</organism>
<evidence type="ECO:0000256" key="10">
    <source>
        <dbReference type="ARBA" id="ARBA00038489"/>
    </source>
</evidence>
<dbReference type="RefSeq" id="WP_213170944.1">
    <property type="nucleotide sequence ID" value="NZ_CP070496.1"/>
</dbReference>
<dbReference type="AlphaFoldDB" id="A0A895XN39"/>
<sequence length="156" mass="17304">MRTGDIAPDFTLPDEKGEDRTLSELVSSGPVVLFFYPVAMSGGCTVEACHFRDLSVDFANVGARPVGISTDPVDKQYQFADKNTLGYPLLSDEDGEVAELFDVRRSFGPLPTRRWTFVIDTDRTVIEVIKSEMRMSVHADRALEVLRERAQGEGTS</sequence>
<dbReference type="InterPro" id="IPR024706">
    <property type="entry name" value="Peroxiredoxin_AhpC-typ"/>
</dbReference>
<name>A0A895XN39_9ACTN</name>
<comment type="function">
    <text evidence="1">Thiol-specific peroxidase that catalyzes the reduction of hydrogen peroxide and organic hydroperoxides to water and alcohols, respectively. Plays a role in cell protection against oxidative stress by detoxifying peroxides and as sensor of hydrogen peroxide-mediated signaling events.</text>
</comment>
<dbReference type="InterPro" id="IPR050924">
    <property type="entry name" value="Peroxiredoxin_BCP/PrxQ"/>
</dbReference>
<evidence type="ECO:0000256" key="8">
    <source>
        <dbReference type="ARBA" id="ARBA00023284"/>
    </source>
</evidence>
<comment type="catalytic activity">
    <reaction evidence="12">
        <text>a hydroperoxide + [thioredoxin]-dithiol = an alcohol + [thioredoxin]-disulfide + H2O</text>
        <dbReference type="Rhea" id="RHEA:62620"/>
        <dbReference type="Rhea" id="RHEA-COMP:10698"/>
        <dbReference type="Rhea" id="RHEA-COMP:10700"/>
        <dbReference type="ChEBI" id="CHEBI:15377"/>
        <dbReference type="ChEBI" id="CHEBI:29950"/>
        <dbReference type="ChEBI" id="CHEBI:30879"/>
        <dbReference type="ChEBI" id="CHEBI:35924"/>
        <dbReference type="ChEBI" id="CHEBI:50058"/>
        <dbReference type="EC" id="1.11.1.24"/>
    </reaction>
</comment>
<reference evidence="15" key="1">
    <citation type="submission" date="2021-02" db="EMBL/GenBank/DDBJ databases">
        <title>Natronoglycomyces albus gen. nov., sp. nov, a haloalkaliphilic actinobacterium from a soda solonchak soil.</title>
        <authorList>
            <person name="Sorokin D.Y."/>
            <person name="Khijniak T.V."/>
            <person name="Zakharycheva A.P."/>
            <person name="Boueva O.V."/>
            <person name="Ariskina E.V."/>
            <person name="Hahnke R.L."/>
            <person name="Bunk B."/>
            <person name="Sproer C."/>
            <person name="Schumann P."/>
            <person name="Evtushenko L.I."/>
            <person name="Kublanov I.V."/>
        </authorList>
    </citation>
    <scope>NUCLEOTIDE SEQUENCE</scope>
    <source>
        <strain evidence="15">DSM 106290</strain>
    </source>
</reference>
<evidence type="ECO:0000256" key="4">
    <source>
        <dbReference type="ARBA" id="ARBA00022559"/>
    </source>
</evidence>
<dbReference type="Pfam" id="PF00578">
    <property type="entry name" value="AhpC-TSA"/>
    <property type="match status" value="1"/>
</dbReference>
<dbReference type="GO" id="GO:0034599">
    <property type="term" value="P:cellular response to oxidative stress"/>
    <property type="evidence" value="ECO:0007669"/>
    <property type="project" value="TreeGrafter"/>
</dbReference>
<dbReference type="PANTHER" id="PTHR42801">
    <property type="entry name" value="THIOREDOXIN-DEPENDENT PEROXIDE REDUCTASE"/>
    <property type="match status" value="1"/>
</dbReference>
<evidence type="ECO:0000256" key="11">
    <source>
        <dbReference type="ARBA" id="ARBA00041373"/>
    </source>
</evidence>
<dbReference type="GO" id="GO:0005737">
    <property type="term" value="C:cytoplasm"/>
    <property type="evidence" value="ECO:0007669"/>
    <property type="project" value="TreeGrafter"/>
</dbReference>
<evidence type="ECO:0000259" key="14">
    <source>
        <dbReference type="PROSITE" id="PS51352"/>
    </source>
</evidence>
<dbReference type="Gene3D" id="3.40.30.10">
    <property type="entry name" value="Glutaredoxin"/>
    <property type="match status" value="1"/>
</dbReference>
<evidence type="ECO:0000256" key="13">
    <source>
        <dbReference type="PIRSR" id="PIRSR000239-1"/>
    </source>
</evidence>
<evidence type="ECO:0000256" key="7">
    <source>
        <dbReference type="ARBA" id="ARBA00023157"/>
    </source>
</evidence>
<dbReference type="CDD" id="cd03017">
    <property type="entry name" value="PRX_BCP"/>
    <property type="match status" value="1"/>
</dbReference>
<keyword evidence="16" id="KW-1185">Reference proteome</keyword>
<dbReference type="PANTHER" id="PTHR42801:SF8">
    <property type="entry name" value="PEROXIREDOXIN RV1608C-RELATED"/>
    <property type="match status" value="1"/>
</dbReference>
<evidence type="ECO:0000256" key="12">
    <source>
        <dbReference type="ARBA" id="ARBA00049091"/>
    </source>
</evidence>
<dbReference type="PIRSF" id="PIRSF000239">
    <property type="entry name" value="AHPC"/>
    <property type="match status" value="1"/>
</dbReference>
<dbReference type="EC" id="1.11.1.24" evidence="3"/>
<dbReference type="PROSITE" id="PS51352">
    <property type="entry name" value="THIOREDOXIN_2"/>
    <property type="match status" value="1"/>
</dbReference>
<keyword evidence="8" id="KW-0676">Redox-active center</keyword>
<accession>A0A895XN39</accession>
<keyword evidence="7" id="KW-1015">Disulfide bond</keyword>
<evidence type="ECO:0000313" key="16">
    <source>
        <dbReference type="Proteomes" id="UP000662939"/>
    </source>
</evidence>
<evidence type="ECO:0000313" key="15">
    <source>
        <dbReference type="EMBL" id="QSB04943.1"/>
    </source>
</evidence>
<dbReference type="KEGG" id="nav:JQS30_14435"/>
<keyword evidence="6" id="KW-0560">Oxidoreductase</keyword>